<proteinExistence type="predicted"/>
<protein>
    <submittedName>
        <fullName evidence="1">Uncharacterized protein</fullName>
    </submittedName>
</protein>
<dbReference type="EMBL" id="MT142813">
    <property type="protein sequence ID" value="QJA88938.1"/>
    <property type="molecule type" value="Genomic_DNA"/>
</dbReference>
<dbReference type="AlphaFoldDB" id="A0A6M3L6Y9"/>
<organism evidence="1">
    <name type="scientific">viral metagenome</name>
    <dbReference type="NCBI Taxonomy" id="1070528"/>
    <lineage>
        <taxon>unclassified sequences</taxon>
        <taxon>metagenomes</taxon>
        <taxon>organismal metagenomes</taxon>
    </lineage>
</organism>
<sequence length="217" mass="24351">MIAPPPLPEMAYDEARPLIRSGDTLLFCSRGVRGQALQVAGRGQYTHAAKAIWWGRPFEPSDRDDYGVLLVCETVEGAGGRLVPLSRYVAEYPGVIEVFAVNWQSYPQYDRWGACEWMLRNIPGVKYGWGTILRIALSHLPVLRWFWRPSADDLLQPRRRPVCSTAVARADRLGGGVDPVPGLADEWVEPSDLAKSMLYRRRFRLLPDGVQGEQSNG</sequence>
<dbReference type="SUPFAM" id="SSF54001">
    <property type="entry name" value="Cysteine proteinases"/>
    <property type="match status" value="1"/>
</dbReference>
<dbReference type="Gene3D" id="3.90.1720.10">
    <property type="entry name" value="endopeptidase domain like (from Nostoc punctiforme)"/>
    <property type="match status" value="1"/>
</dbReference>
<name>A0A6M3L6Y9_9ZZZZ</name>
<reference evidence="1" key="1">
    <citation type="submission" date="2020-03" db="EMBL/GenBank/DDBJ databases">
        <title>The deep terrestrial virosphere.</title>
        <authorList>
            <person name="Holmfeldt K."/>
            <person name="Nilsson E."/>
            <person name="Simone D."/>
            <person name="Lopez-Fernandez M."/>
            <person name="Wu X."/>
            <person name="de Brujin I."/>
            <person name="Lundin D."/>
            <person name="Andersson A."/>
            <person name="Bertilsson S."/>
            <person name="Dopson M."/>
        </authorList>
    </citation>
    <scope>NUCLEOTIDE SEQUENCE</scope>
    <source>
        <strain evidence="1">MM415B02643</strain>
    </source>
</reference>
<dbReference type="InterPro" id="IPR038765">
    <property type="entry name" value="Papain-like_cys_pep_sf"/>
</dbReference>
<gene>
    <name evidence="1" type="ORF">MM415B02643_0005</name>
</gene>
<evidence type="ECO:0000313" key="1">
    <source>
        <dbReference type="EMBL" id="QJA88938.1"/>
    </source>
</evidence>
<accession>A0A6M3L6Y9</accession>